<dbReference type="AlphaFoldDB" id="A0A6J7ESJ3"/>
<gene>
    <name evidence="10" type="ORF">UFOPK3376_01914</name>
</gene>
<keyword evidence="4" id="KW-0808">Transferase</keyword>
<feature type="domain" description="Aminotransferase class V" evidence="9">
    <location>
        <begin position="8"/>
        <end position="366"/>
    </location>
</feature>
<evidence type="ECO:0000256" key="2">
    <source>
        <dbReference type="ARBA" id="ARBA00006490"/>
    </source>
</evidence>
<dbReference type="InterPro" id="IPR015424">
    <property type="entry name" value="PyrdxlP-dep_Trfase"/>
</dbReference>
<dbReference type="GO" id="GO:0046872">
    <property type="term" value="F:metal ion binding"/>
    <property type="evidence" value="ECO:0007669"/>
    <property type="project" value="UniProtKB-KW"/>
</dbReference>
<dbReference type="Gene3D" id="1.10.260.50">
    <property type="match status" value="1"/>
</dbReference>
<keyword evidence="6" id="KW-0663">Pyridoxal phosphate</keyword>
<name>A0A6J7ESJ3_9ZZZZ</name>
<dbReference type="PIRSF" id="PIRSF005572">
    <property type="entry name" value="NifS"/>
    <property type="match status" value="1"/>
</dbReference>
<dbReference type="GO" id="GO:0031071">
    <property type="term" value="F:cysteine desulfurase activity"/>
    <property type="evidence" value="ECO:0007669"/>
    <property type="project" value="UniProtKB-EC"/>
</dbReference>
<dbReference type="SUPFAM" id="SSF53383">
    <property type="entry name" value="PLP-dependent transferases"/>
    <property type="match status" value="1"/>
</dbReference>
<dbReference type="EC" id="2.8.1.7" evidence="3"/>
<dbReference type="PANTHER" id="PTHR11601">
    <property type="entry name" value="CYSTEINE DESULFURYLASE FAMILY MEMBER"/>
    <property type="match status" value="1"/>
</dbReference>
<sequence length="395" mass="41465">MNARDTLTYLDHAATTPMRAEAVEAMLPFLSDRFANPSGSHRFARSVRQAVDEARDVVADVVGCQPGEVVFTGCGTESDNAAIVGTQRRHGGIAVCAAAEHHAVLHAVQHGGGRVVGVDAAGRVDLDALAAALASDASPFVSVVSVMTVNNEVGSINPMREIAEIVRHHAPRALLHTDAVQAPCWIDLRTITPHVDLLALSAHKFGGPKGVGVLIERQGTVLEPLLQGGGQERDRRSGTHNVAGIVAMAEALRLTDIERQAENRRLAGLRDRLVDSLLQQLPDVIETVPRDVKVAGSAHVCIAGIESESLLYLLDEAAVCASAASACASGAMEPSHVLAAMGVEKRYSLGALRMSLGRTTTDADIDCALEVLVAAVRRLRGAPVHPAVGMKGVPA</sequence>
<dbReference type="Gene3D" id="3.40.640.10">
    <property type="entry name" value="Type I PLP-dependent aspartate aminotransferase-like (Major domain)"/>
    <property type="match status" value="1"/>
</dbReference>
<evidence type="ECO:0000259" key="9">
    <source>
        <dbReference type="Pfam" id="PF00266"/>
    </source>
</evidence>
<protein>
    <recommendedName>
        <fullName evidence="3">cysteine desulfurase</fullName>
        <ecNumber evidence="3">2.8.1.7</ecNumber>
    </recommendedName>
</protein>
<dbReference type="InterPro" id="IPR015421">
    <property type="entry name" value="PyrdxlP-dep_Trfase_major"/>
</dbReference>
<evidence type="ECO:0000256" key="5">
    <source>
        <dbReference type="ARBA" id="ARBA00022723"/>
    </source>
</evidence>
<dbReference type="InterPro" id="IPR000192">
    <property type="entry name" value="Aminotrans_V_dom"/>
</dbReference>
<dbReference type="PANTHER" id="PTHR11601:SF34">
    <property type="entry name" value="CYSTEINE DESULFURASE"/>
    <property type="match status" value="1"/>
</dbReference>
<dbReference type="Gene3D" id="3.90.1150.10">
    <property type="entry name" value="Aspartate Aminotransferase, domain 1"/>
    <property type="match status" value="1"/>
</dbReference>
<evidence type="ECO:0000256" key="6">
    <source>
        <dbReference type="ARBA" id="ARBA00022898"/>
    </source>
</evidence>
<dbReference type="InterPro" id="IPR015422">
    <property type="entry name" value="PyrdxlP-dep_Trfase_small"/>
</dbReference>
<dbReference type="GO" id="GO:0051536">
    <property type="term" value="F:iron-sulfur cluster binding"/>
    <property type="evidence" value="ECO:0007669"/>
    <property type="project" value="UniProtKB-KW"/>
</dbReference>
<keyword evidence="7" id="KW-0408">Iron</keyword>
<dbReference type="Pfam" id="PF00266">
    <property type="entry name" value="Aminotran_5"/>
    <property type="match status" value="1"/>
</dbReference>
<dbReference type="PROSITE" id="PS00595">
    <property type="entry name" value="AA_TRANSFER_CLASS_5"/>
    <property type="match status" value="1"/>
</dbReference>
<evidence type="ECO:0000256" key="4">
    <source>
        <dbReference type="ARBA" id="ARBA00022679"/>
    </source>
</evidence>
<dbReference type="InterPro" id="IPR016454">
    <property type="entry name" value="Cysteine_dSase"/>
</dbReference>
<evidence type="ECO:0000256" key="1">
    <source>
        <dbReference type="ARBA" id="ARBA00001933"/>
    </source>
</evidence>
<reference evidence="10" key="1">
    <citation type="submission" date="2020-05" db="EMBL/GenBank/DDBJ databases">
        <authorList>
            <person name="Chiriac C."/>
            <person name="Salcher M."/>
            <person name="Ghai R."/>
            <person name="Kavagutti S V."/>
        </authorList>
    </citation>
    <scope>NUCLEOTIDE SEQUENCE</scope>
</reference>
<evidence type="ECO:0000313" key="10">
    <source>
        <dbReference type="EMBL" id="CAB4884274.1"/>
    </source>
</evidence>
<comment type="similarity">
    <text evidence="2">Belongs to the class-V pyridoxal-phosphate-dependent aminotransferase family. NifS/IscS subfamily.</text>
</comment>
<dbReference type="EMBL" id="CAFBLP010000049">
    <property type="protein sequence ID" value="CAB4884274.1"/>
    <property type="molecule type" value="Genomic_DNA"/>
</dbReference>
<organism evidence="10">
    <name type="scientific">freshwater metagenome</name>
    <dbReference type="NCBI Taxonomy" id="449393"/>
    <lineage>
        <taxon>unclassified sequences</taxon>
        <taxon>metagenomes</taxon>
        <taxon>ecological metagenomes</taxon>
    </lineage>
</organism>
<comment type="cofactor">
    <cofactor evidence="1">
        <name>pyridoxal 5'-phosphate</name>
        <dbReference type="ChEBI" id="CHEBI:597326"/>
    </cofactor>
</comment>
<evidence type="ECO:0000256" key="8">
    <source>
        <dbReference type="ARBA" id="ARBA00023014"/>
    </source>
</evidence>
<evidence type="ECO:0000256" key="7">
    <source>
        <dbReference type="ARBA" id="ARBA00023004"/>
    </source>
</evidence>
<dbReference type="InterPro" id="IPR020578">
    <property type="entry name" value="Aminotrans_V_PyrdxlP_BS"/>
</dbReference>
<evidence type="ECO:0000256" key="3">
    <source>
        <dbReference type="ARBA" id="ARBA00012239"/>
    </source>
</evidence>
<keyword evidence="5" id="KW-0479">Metal-binding</keyword>
<accession>A0A6J7ESJ3</accession>
<keyword evidence="8" id="KW-0411">Iron-sulfur</keyword>
<proteinExistence type="inferred from homology"/>